<evidence type="ECO:0000313" key="2">
    <source>
        <dbReference type="RefSeq" id="XP_005108952.2"/>
    </source>
</evidence>
<sequence>MDREVHKYLKRQVSRNGNDYSKPAKTQRTINKLITSLHFGVRSKNSLKNSPSGKSMTSPDYLKVHTTIRKSHTWSGEFVILPTLHEQEVSNYSSSEESYKETFTNILDKEDEESGSASKSLELDLCGSVESISSVSDDYEDCRDVFQSQKEMNFTSMM</sequence>
<accession>A0ABM0K532</accession>
<name>A0ABM0K532_APLCA</name>
<dbReference type="RefSeq" id="XP_005108952.2">
    <property type="nucleotide sequence ID" value="XM_005108895.3"/>
</dbReference>
<dbReference type="GeneID" id="101863776"/>
<organism evidence="1 2">
    <name type="scientific">Aplysia californica</name>
    <name type="common">California sea hare</name>
    <dbReference type="NCBI Taxonomy" id="6500"/>
    <lineage>
        <taxon>Eukaryota</taxon>
        <taxon>Metazoa</taxon>
        <taxon>Spiralia</taxon>
        <taxon>Lophotrochozoa</taxon>
        <taxon>Mollusca</taxon>
        <taxon>Gastropoda</taxon>
        <taxon>Heterobranchia</taxon>
        <taxon>Euthyneura</taxon>
        <taxon>Tectipleura</taxon>
        <taxon>Aplysiida</taxon>
        <taxon>Aplysioidea</taxon>
        <taxon>Aplysiidae</taxon>
        <taxon>Aplysia</taxon>
    </lineage>
</organism>
<reference evidence="2" key="1">
    <citation type="submission" date="2025-08" db="UniProtKB">
        <authorList>
            <consortium name="RefSeq"/>
        </authorList>
    </citation>
    <scope>IDENTIFICATION</scope>
</reference>
<keyword evidence="1" id="KW-1185">Reference proteome</keyword>
<gene>
    <name evidence="2" type="primary">LOC101863776</name>
</gene>
<evidence type="ECO:0000313" key="1">
    <source>
        <dbReference type="Proteomes" id="UP000694888"/>
    </source>
</evidence>
<proteinExistence type="predicted"/>
<dbReference type="Proteomes" id="UP000694888">
    <property type="component" value="Unplaced"/>
</dbReference>
<protein>
    <submittedName>
        <fullName evidence="2">Uncharacterized protein LOC101863776</fullName>
    </submittedName>
</protein>